<reference evidence="1 2" key="1">
    <citation type="journal article" date="2022" name="Nat. Genet.">
        <title>Improved pea reference genome and pan-genome highlight genomic features and evolutionary characteristics.</title>
        <authorList>
            <person name="Yang T."/>
            <person name="Liu R."/>
            <person name="Luo Y."/>
            <person name="Hu S."/>
            <person name="Wang D."/>
            <person name="Wang C."/>
            <person name="Pandey M.K."/>
            <person name="Ge S."/>
            <person name="Xu Q."/>
            <person name="Li N."/>
            <person name="Li G."/>
            <person name="Huang Y."/>
            <person name="Saxena R.K."/>
            <person name="Ji Y."/>
            <person name="Li M."/>
            <person name="Yan X."/>
            <person name="He Y."/>
            <person name="Liu Y."/>
            <person name="Wang X."/>
            <person name="Xiang C."/>
            <person name="Varshney R.K."/>
            <person name="Ding H."/>
            <person name="Gao S."/>
            <person name="Zong X."/>
        </authorList>
    </citation>
    <scope>NUCLEOTIDE SEQUENCE [LARGE SCALE GENOMIC DNA]</scope>
    <source>
        <strain evidence="1 2">cv. Zhongwan 6</strain>
    </source>
</reference>
<dbReference type="AlphaFoldDB" id="A0A9D4WK69"/>
<keyword evidence="2" id="KW-1185">Reference proteome</keyword>
<evidence type="ECO:0000313" key="1">
    <source>
        <dbReference type="EMBL" id="KAI5404308.1"/>
    </source>
</evidence>
<dbReference type="Gramene" id="Psat05G0145500-T1">
    <property type="protein sequence ID" value="KAI5404308.1"/>
    <property type="gene ID" value="KIW84_051455"/>
</dbReference>
<comment type="caution">
    <text evidence="1">The sequence shown here is derived from an EMBL/GenBank/DDBJ whole genome shotgun (WGS) entry which is preliminary data.</text>
</comment>
<gene>
    <name evidence="1" type="ORF">KIW84_051455</name>
</gene>
<evidence type="ECO:0000313" key="2">
    <source>
        <dbReference type="Proteomes" id="UP001058974"/>
    </source>
</evidence>
<accession>A0A9D4WK69</accession>
<proteinExistence type="predicted"/>
<protein>
    <submittedName>
        <fullName evidence="1">Uncharacterized protein</fullName>
    </submittedName>
</protein>
<dbReference type="Proteomes" id="UP001058974">
    <property type="component" value="Chromosome 5"/>
</dbReference>
<name>A0A9D4WK69_PEA</name>
<organism evidence="1 2">
    <name type="scientific">Pisum sativum</name>
    <name type="common">Garden pea</name>
    <name type="synonym">Lathyrus oleraceus</name>
    <dbReference type="NCBI Taxonomy" id="3888"/>
    <lineage>
        <taxon>Eukaryota</taxon>
        <taxon>Viridiplantae</taxon>
        <taxon>Streptophyta</taxon>
        <taxon>Embryophyta</taxon>
        <taxon>Tracheophyta</taxon>
        <taxon>Spermatophyta</taxon>
        <taxon>Magnoliopsida</taxon>
        <taxon>eudicotyledons</taxon>
        <taxon>Gunneridae</taxon>
        <taxon>Pentapetalae</taxon>
        <taxon>rosids</taxon>
        <taxon>fabids</taxon>
        <taxon>Fabales</taxon>
        <taxon>Fabaceae</taxon>
        <taxon>Papilionoideae</taxon>
        <taxon>50 kb inversion clade</taxon>
        <taxon>NPAAA clade</taxon>
        <taxon>Hologalegina</taxon>
        <taxon>IRL clade</taxon>
        <taxon>Fabeae</taxon>
        <taxon>Lathyrus</taxon>
    </lineage>
</organism>
<sequence>MLLLKRLKRVSWAPKNVVAEIASKGVYRKRKSSGLSPFDRVTWEIMTGIQQMDKNNSLLFQLPWNGCVQGLLYDKTLLGKLIGDSENFQLTYMWAVNPHPQMSYLKSCHRKILGWDVRSCSKAVCDQKLLLLLMISLMEHHLPVFVTVWLWKSGIAIAGINKGITIAGINKGITIAGINRLKPKYVYGLTSS</sequence>
<dbReference type="EMBL" id="JAMSHJ010000005">
    <property type="protein sequence ID" value="KAI5404308.1"/>
    <property type="molecule type" value="Genomic_DNA"/>
</dbReference>